<keyword evidence="1" id="KW-1133">Transmembrane helix</keyword>
<keyword evidence="1" id="KW-0812">Transmembrane</keyword>
<dbReference type="AlphaFoldDB" id="A0A0H3JZQ1"/>
<sequence>MPSEPPLAGRRLRRLWIKRNLISMICGLALGSAWGVGSLLVRGSFVPFGLMLLYLGVCQYGLGAILCLVLGVILESALLFGGVVGWAQQRLLRGWITSPKIWVGSAILGWGVFTVAIFNFLVSFSYSPGGAIASGLIAIAAASGMGYVQSRHLESAIAASGRWFRLHVVMSVVAIVAISTTELLGRPLGLSFLGSSLLLVLAVPIYTLLTASLLAELTAQTETAVLDLAE</sequence>
<organism evidence="2 3">
    <name type="scientific">Synechococcus sp. (strain ATCC 27144 / PCC 6301 / SAUG 1402/1)</name>
    <name type="common">Anacystis nidulans</name>
    <dbReference type="NCBI Taxonomy" id="269084"/>
    <lineage>
        <taxon>Bacteria</taxon>
        <taxon>Bacillati</taxon>
        <taxon>Cyanobacteriota</taxon>
        <taxon>Cyanophyceae</taxon>
        <taxon>Synechococcales</taxon>
        <taxon>Synechococcaceae</taxon>
        <taxon>Synechococcus</taxon>
    </lineage>
</organism>
<name>A0A0H3JZQ1_SYNP6</name>
<dbReference type="Proteomes" id="UP000001175">
    <property type="component" value="Chromosome"/>
</dbReference>
<accession>A0A0H3JZQ1</accession>
<dbReference type="GeneID" id="72430338"/>
<feature type="transmembrane region" description="Helical" evidence="1">
    <location>
        <begin position="101"/>
        <end position="122"/>
    </location>
</feature>
<feature type="transmembrane region" description="Helical" evidence="1">
    <location>
        <begin position="53"/>
        <end position="80"/>
    </location>
</feature>
<evidence type="ECO:0000313" key="2">
    <source>
        <dbReference type="EMBL" id="BAD78271.1"/>
    </source>
</evidence>
<dbReference type="RefSeq" id="WP_011242394.1">
    <property type="nucleotide sequence ID" value="NC_006576.1"/>
</dbReference>
<evidence type="ECO:0000313" key="3">
    <source>
        <dbReference type="Proteomes" id="UP000001175"/>
    </source>
</evidence>
<dbReference type="KEGG" id="syc:syc0081_d"/>
<evidence type="ECO:0000256" key="1">
    <source>
        <dbReference type="SAM" id="Phobius"/>
    </source>
</evidence>
<feature type="transmembrane region" description="Helical" evidence="1">
    <location>
        <begin position="190"/>
        <end position="209"/>
    </location>
</feature>
<dbReference type="eggNOG" id="ENOG50347EQ">
    <property type="taxonomic scope" value="Bacteria"/>
</dbReference>
<feature type="transmembrane region" description="Helical" evidence="1">
    <location>
        <begin position="21"/>
        <end position="41"/>
    </location>
</feature>
<keyword evidence="1" id="KW-0472">Membrane</keyword>
<gene>
    <name evidence="2" type="ordered locus">syc0081_d</name>
</gene>
<dbReference type="EMBL" id="AP008231">
    <property type="protein sequence ID" value="BAD78271.1"/>
    <property type="molecule type" value="Genomic_DNA"/>
</dbReference>
<feature type="transmembrane region" description="Helical" evidence="1">
    <location>
        <begin position="128"/>
        <end position="148"/>
    </location>
</feature>
<feature type="transmembrane region" description="Helical" evidence="1">
    <location>
        <begin position="164"/>
        <end position="184"/>
    </location>
</feature>
<reference evidence="2 3" key="1">
    <citation type="journal article" date="2007" name="Photosyn. Res.">
        <title>Complete nucleotide sequence of the freshwater unicellular cyanobacterium Synechococcus elongatus PCC 6301 chromosome: gene content and organization.</title>
        <authorList>
            <person name="Sugita C."/>
            <person name="Ogata K."/>
            <person name="Shikata M."/>
            <person name="Jikuya H."/>
            <person name="Takano J."/>
            <person name="Furumichi M."/>
            <person name="Kanehisa M."/>
            <person name="Omata T."/>
            <person name="Sugiura M."/>
            <person name="Sugita M."/>
        </authorList>
    </citation>
    <scope>NUCLEOTIDE SEQUENCE [LARGE SCALE GENOMIC DNA]</scope>
    <source>
        <strain evidence="3">ATCC 27144 / PCC 6301 / SAUG 1402/1</strain>
    </source>
</reference>
<proteinExistence type="predicted"/>
<protein>
    <submittedName>
        <fullName evidence="2">Uncharacterized protein</fullName>
    </submittedName>
</protein>